<gene>
    <name evidence="2" type="ORF">V9T40_013295</name>
</gene>
<comment type="caution">
    <text evidence="2">The sequence shown here is derived from an EMBL/GenBank/DDBJ whole genome shotgun (WGS) entry which is preliminary data.</text>
</comment>
<name>A0AAN9Y717_9HEMI</name>
<reference evidence="2 3" key="1">
    <citation type="submission" date="2024-03" db="EMBL/GenBank/DDBJ databases">
        <title>Adaptation during the transition from Ophiocordyceps entomopathogen to insect associate is accompanied by gene loss and intensified selection.</title>
        <authorList>
            <person name="Ward C.M."/>
            <person name="Onetto C.A."/>
            <person name="Borneman A.R."/>
        </authorList>
    </citation>
    <scope>NUCLEOTIDE SEQUENCE [LARGE SCALE GENOMIC DNA]</scope>
    <source>
        <strain evidence="2">AWRI1</strain>
        <tissue evidence="2">Single Adult Female</tissue>
    </source>
</reference>
<organism evidence="2 3">
    <name type="scientific">Parthenolecanium corni</name>
    <dbReference type="NCBI Taxonomy" id="536013"/>
    <lineage>
        <taxon>Eukaryota</taxon>
        <taxon>Metazoa</taxon>
        <taxon>Ecdysozoa</taxon>
        <taxon>Arthropoda</taxon>
        <taxon>Hexapoda</taxon>
        <taxon>Insecta</taxon>
        <taxon>Pterygota</taxon>
        <taxon>Neoptera</taxon>
        <taxon>Paraneoptera</taxon>
        <taxon>Hemiptera</taxon>
        <taxon>Sternorrhyncha</taxon>
        <taxon>Coccoidea</taxon>
        <taxon>Coccidae</taxon>
        <taxon>Parthenolecanium</taxon>
    </lineage>
</organism>
<evidence type="ECO:0000313" key="3">
    <source>
        <dbReference type="Proteomes" id="UP001367676"/>
    </source>
</evidence>
<feature type="compositionally biased region" description="Basic and acidic residues" evidence="1">
    <location>
        <begin position="138"/>
        <end position="167"/>
    </location>
</feature>
<feature type="region of interest" description="Disordered" evidence="1">
    <location>
        <begin position="138"/>
        <end position="222"/>
    </location>
</feature>
<evidence type="ECO:0000313" key="2">
    <source>
        <dbReference type="EMBL" id="KAK7595470.1"/>
    </source>
</evidence>
<dbReference type="Proteomes" id="UP001367676">
    <property type="component" value="Unassembled WGS sequence"/>
</dbReference>
<protein>
    <submittedName>
        <fullName evidence="2">Uncharacterized protein</fullName>
    </submittedName>
</protein>
<keyword evidence="3" id="KW-1185">Reference proteome</keyword>
<evidence type="ECO:0000256" key="1">
    <source>
        <dbReference type="SAM" id="MobiDB-lite"/>
    </source>
</evidence>
<feature type="compositionally biased region" description="Acidic residues" evidence="1">
    <location>
        <begin position="168"/>
        <end position="211"/>
    </location>
</feature>
<dbReference type="EMBL" id="JBBCAQ010000018">
    <property type="protein sequence ID" value="KAK7595470.1"/>
    <property type="molecule type" value="Genomic_DNA"/>
</dbReference>
<feature type="compositionally biased region" description="Basic and acidic residues" evidence="1">
    <location>
        <begin position="7"/>
        <end position="45"/>
    </location>
</feature>
<proteinExistence type="predicted"/>
<feature type="region of interest" description="Disordered" evidence="1">
    <location>
        <begin position="1"/>
        <end position="63"/>
    </location>
</feature>
<dbReference type="AlphaFoldDB" id="A0AAN9Y717"/>
<feature type="compositionally biased region" description="Low complexity" evidence="1">
    <location>
        <begin position="51"/>
        <end position="63"/>
    </location>
</feature>
<sequence>MYGLIDVHTDVSDESDVIKQQKTEEKRVRRQQENLARKQSGKEMQVDELSDSSASSQSSTRSTLKSLKYNIDCMNKIMSNKPDEALSDDEKTVLQIEFNRYLKFVSKKSEEMKLQITVQLLKDLGCLEKLYTLLKARREKEEEKAVEKEKGEQNIGEESIKEKRNEEQDSNDDETSTDEKSDEEAPPSEDEEEQSRTESEDEEETSEDSEEPPYKKKKKTLK</sequence>
<accession>A0AAN9Y717</accession>